<gene>
    <name evidence="1" type="ORF">V5799_005072</name>
</gene>
<dbReference type="Proteomes" id="UP001321473">
    <property type="component" value="Unassembled WGS sequence"/>
</dbReference>
<evidence type="ECO:0000313" key="1">
    <source>
        <dbReference type="EMBL" id="KAK8768147.1"/>
    </source>
</evidence>
<dbReference type="EMBL" id="JARKHS020024433">
    <property type="protein sequence ID" value="KAK8768147.1"/>
    <property type="molecule type" value="Genomic_DNA"/>
</dbReference>
<keyword evidence="2" id="KW-1185">Reference proteome</keyword>
<name>A0AAQ4E0A7_AMBAM</name>
<protein>
    <submittedName>
        <fullName evidence="1">Uncharacterized protein</fullName>
    </submittedName>
</protein>
<feature type="non-terminal residue" evidence="1">
    <location>
        <position position="56"/>
    </location>
</feature>
<sequence>MQRRMNDTSTFKAANNTVMYITFGNNSSPVYELTLDYVNGDQCFVGHCNCTETPEI</sequence>
<comment type="caution">
    <text evidence="1">The sequence shown here is derived from an EMBL/GenBank/DDBJ whole genome shotgun (WGS) entry which is preliminary data.</text>
</comment>
<reference evidence="1 2" key="1">
    <citation type="journal article" date="2023" name="Arcadia Sci">
        <title>De novo assembly of a long-read Amblyomma americanum tick genome.</title>
        <authorList>
            <person name="Chou S."/>
            <person name="Poskanzer K.E."/>
            <person name="Rollins M."/>
            <person name="Thuy-Boun P.S."/>
        </authorList>
    </citation>
    <scope>NUCLEOTIDE SEQUENCE [LARGE SCALE GENOMIC DNA]</scope>
    <source>
        <strain evidence="1">F_SG_1</strain>
        <tissue evidence="1">Salivary glands</tissue>
    </source>
</reference>
<evidence type="ECO:0000313" key="2">
    <source>
        <dbReference type="Proteomes" id="UP001321473"/>
    </source>
</evidence>
<accession>A0AAQ4E0A7</accession>
<dbReference type="AlphaFoldDB" id="A0AAQ4E0A7"/>
<organism evidence="1 2">
    <name type="scientific">Amblyomma americanum</name>
    <name type="common">Lone star tick</name>
    <dbReference type="NCBI Taxonomy" id="6943"/>
    <lineage>
        <taxon>Eukaryota</taxon>
        <taxon>Metazoa</taxon>
        <taxon>Ecdysozoa</taxon>
        <taxon>Arthropoda</taxon>
        <taxon>Chelicerata</taxon>
        <taxon>Arachnida</taxon>
        <taxon>Acari</taxon>
        <taxon>Parasitiformes</taxon>
        <taxon>Ixodida</taxon>
        <taxon>Ixodoidea</taxon>
        <taxon>Ixodidae</taxon>
        <taxon>Amblyomminae</taxon>
        <taxon>Amblyomma</taxon>
    </lineage>
</organism>
<proteinExistence type="predicted"/>